<dbReference type="PROSITE" id="PS01159">
    <property type="entry name" value="WW_DOMAIN_1"/>
    <property type="match status" value="1"/>
</dbReference>
<feature type="region of interest" description="Disordered" evidence="13">
    <location>
        <begin position="558"/>
        <end position="588"/>
    </location>
</feature>
<dbReference type="CDD" id="cd00201">
    <property type="entry name" value="WW"/>
    <property type="match status" value="2"/>
</dbReference>
<keyword evidence="12" id="KW-0175">Coiled coil</keyword>
<reference evidence="14" key="2">
    <citation type="submission" date="2022-06" db="UniProtKB">
        <authorList>
            <consortium name="EnsemblMetazoa"/>
        </authorList>
    </citation>
    <scope>IDENTIFICATION</scope>
    <source>
        <strain evidence="14">PS312</strain>
    </source>
</reference>
<evidence type="ECO:0000256" key="13">
    <source>
        <dbReference type="SAM" id="MobiDB-lite"/>
    </source>
</evidence>
<dbReference type="SUPFAM" id="SSF111126">
    <property type="entry name" value="Ligand-binding domain in the NO signalling and Golgi transport"/>
    <property type="match status" value="1"/>
</dbReference>
<evidence type="ECO:0000256" key="5">
    <source>
        <dbReference type="ARBA" id="ARBA00022737"/>
    </source>
</evidence>
<dbReference type="SUPFAM" id="SSF81698">
    <property type="entry name" value="FF domain"/>
    <property type="match status" value="4"/>
</dbReference>
<keyword evidence="4" id="KW-0813">Transport</keyword>
<comment type="function">
    <text evidence="9">May play a role in vesicular transport from endoplasmic reticulum to Golgi. Required for the systemic spread of the RNAi response.</text>
</comment>
<evidence type="ECO:0000256" key="11">
    <source>
        <dbReference type="ARBA" id="ARBA00071779"/>
    </source>
</evidence>
<dbReference type="InterPro" id="IPR001202">
    <property type="entry name" value="WW_dom"/>
</dbReference>
<dbReference type="GO" id="GO:0005783">
    <property type="term" value="C:endoplasmic reticulum"/>
    <property type="evidence" value="ECO:0007669"/>
    <property type="project" value="UniProtKB-SubCell"/>
</dbReference>
<evidence type="ECO:0000256" key="9">
    <source>
        <dbReference type="ARBA" id="ARBA00056055"/>
    </source>
</evidence>
<name>A0A2A6BPZ7_PRIPA</name>
<dbReference type="FunFam" id="1.10.10.440:FF:000046">
    <property type="entry name" value="WW domain-containing protein ZK1098.1"/>
    <property type="match status" value="1"/>
</dbReference>
<dbReference type="GO" id="GO:0071004">
    <property type="term" value="C:U2-type prespliceosome"/>
    <property type="evidence" value="ECO:0000318"/>
    <property type="project" value="GO_Central"/>
</dbReference>
<dbReference type="GO" id="GO:0045292">
    <property type="term" value="P:mRNA cis splicing, via spliceosome"/>
    <property type="evidence" value="ECO:0007669"/>
    <property type="project" value="InterPro"/>
</dbReference>
<dbReference type="FunFam" id="2.20.70.10:FF:000168">
    <property type="entry name" value="Uncharacterized protein"/>
    <property type="match status" value="1"/>
</dbReference>
<dbReference type="GO" id="GO:0003723">
    <property type="term" value="F:RNA binding"/>
    <property type="evidence" value="ECO:0000318"/>
    <property type="project" value="GO_Central"/>
</dbReference>
<accession>A0A2A6BPZ7</accession>
<accession>A0A8R1UCQ3</accession>
<keyword evidence="15" id="KW-1185">Reference proteome</keyword>
<comment type="similarity">
    <text evidence="3">Belongs to the TRAPP small subunits family. BET3 subfamily.</text>
</comment>
<comment type="subcellular location">
    <subcellularLocation>
        <location evidence="2">Endoplasmic reticulum</location>
    </subcellularLocation>
    <subcellularLocation>
        <location evidence="1">Golgi apparatus</location>
        <location evidence="1">cis-Golgi network</location>
    </subcellularLocation>
</comment>
<dbReference type="InterPro" id="IPR016721">
    <property type="entry name" value="Bet3"/>
</dbReference>
<feature type="compositionally biased region" description="Basic and acidic residues" evidence="13">
    <location>
        <begin position="570"/>
        <end position="588"/>
    </location>
</feature>
<proteinExistence type="inferred from homology"/>
<evidence type="ECO:0000256" key="1">
    <source>
        <dbReference type="ARBA" id="ARBA00004222"/>
    </source>
</evidence>
<dbReference type="InterPro" id="IPR036020">
    <property type="entry name" value="WW_dom_sf"/>
</dbReference>
<dbReference type="InterPro" id="IPR039726">
    <property type="entry name" value="Prp40-like"/>
</dbReference>
<evidence type="ECO:0000256" key="12">
    <source>
        <dbReference type="SAM" id="Coils"/>
    </source>
</evidence>
<evidence type="ECO:0000256" key="8">
    <source>
        <dbReference type="ARBA" id="ARBA00023034"/>
    </source>
</evidence>
<dbReference type="Pfam" id="PF04051">
    <property type="entry name" value="TRAPP"/>
    <property type="match status" value="1"/>
</dbReference>
<dbReference type="FunFam" id="3.30.1380.20:FF:000022">
    <property type="entry name" value="Trafficking protein particle complex subunit 3 homolog"/>
    <property type="match status" value="1"/>
</dbReference>
<keyword evidence="7" id="KW-0931">ER-Golgi transport</keyword>
<dbReference type="GO" id="GO:0005685">
    <property type="term" value="C:U1 snRNP"/>
    <property type="evidence" value="ECO:0000318"/>
    <property type="project" value="GO_Central"/>
</dbReference>
<dbReference type="CDD" id="cd14942">
    <property type="entry name" value="TRAPPC3_bet3"/>
    <property type="match status" value="1"/>
</dbReference>
<dbReference type="GO" id="GO:0005794">
    <property type="term" value="C:Golgi apparatus"/>
    <property type="evidence" value="ECO:0007669"/>
    <property type="project" value="UniProtKB-SubCell"/>
</dbReference>
<dbReference type="InterPro" id="IPR002713">
    <property type="entry name" value="FF_domain"/>
</dbReference>
<organism evidence="14 15">
    <name type="scientific">Pristionchus pacificus</name>
    <name type="common">Parasitic nematode worm</name>
    <dbReference type="NCBI Taxonomy" id="54126"/>
    <lineage>
        <taxon>Eukaryota</taxon>
        <taxon>Metazoa</taxon>
        <taxon>Ecdysozoa</taxon>
        <taxon>Nematoda</taxon>
        <taxon>Chromadorea</taxon>
        <taxon>Rhabditida</taxon>
        <taxon>Rhabditina</taxon>
        <taxon>Diplogasteromorpha</taxon>
        <taxon>Diplogasteroidea</taxon>
        <taxon>Neodiplogasteridae</taxon>
        <taxon>Pristionchus</taxon>
    </lineage>
</organism>
<dbReference type="InterPro" id="IPR007194">
    <property type="entry name" value="TRAPP_component"/>
</dbReference>
<dbReference type="Proteomes" id="UP000005239">
    <property type="component" value="Unassembled WGS sequence"/>
</dbReference>
<evidence type="ECO:0000313" key="15">
    <source>
        <dbReference type="Proteomes" id="UP000005239"/>
    </source>
</evidence>
<feature type="region of interest" description="Disordered" evidence="13">
    <location>
        <begin position="1"/>
        <end position="85"/>
    </location>
</feature>
<dbReference type="InterPro" id="IPR036517">
    <property type="entry name" value="FF_domain_sf"/>
</dbReference>
<sequence length="1195" mass="133754">MSVDVASEVCPRRSLRRTSLEQKRSSVESTTQKSITVNGKKRSIDDDDAPILDSSFSDNEEGFEDEDEEDSGGPPPLKKVARTSANGGGIIKWKTATGAPKQLAFKKVGGPPSNGSSFKPTTASVPAAPNTLATALAGLLPEPTFSSGPPIYTNNAKRVFLKPAVTVPRLTNPTPVQSSSSIIRRRPDKVNNEVCNDCVKALPNLRRSLGRLEARMEAVTSMIKQIVNKHSQQNVAYARTPNVMPPRDKPSIASPSPSLNGNRVAGNPTAMRFVPITGRTTASPSGNSVMRKFVTDRVGRLSPSSLMYRMISRGLLTYKSPSFTVEEYYKQAPNVIKAHTLKQVQEVMEDLFNNKLYKKCDPRVETMDEECIFEKERDLPKLSRLADYGVNTADFLSAYSVVGKLDYLFISNSLFLRMFPYPHGMGVINPLYAAQLAAAQAAALNPLGRVVGVPQPGAALLGMQALPRPMLVPPGMGVEGAAASPSPAGGWTEHKHEDGRVYYYNTNTRQSVWTKPDELKTPAEKGASSSGSGTWKEYTTAEGKKYYYNSSTKETTWTVPEGFTPTTPSGEKKEEVKKEAKEEGGQSELERAMAATLASLPKDNTISVATLSDVPMVDPEVELKKRQADRFTELLRDKYKDGKITATCNWDKAVPFIQSDPRFRILSKVSEKKQLFNAWKVQKQKEERDEKRMAVKKAKEDLETWLLAHPKLKNSGLQYRRAEEIFASEPIWKAVAEDDRREIFRETHMTVTKKDEAEKNEIAKRNVQALNDILENMTDITNQTTWAQAQRLLIENSEFAADDTLQSMDKMDALIVFEKHIKNLEKLYDEEKLNEEKRGKRQERKTREAFQLLLKELHDKGDLTSVSLWSTLYTTIASDPRFDAMLLQSGSTPLDLFKFYVEDLKEQYGNDRKIIKEILAAQGKSIEVNTTFDELVSWVHEDEKGKKVDMGNLKLCYNSFVEKAESKEKEMEREELRKKRRIDSEFRNLLRTIQPPIEADTEWSSVRSKIEKESSFKMAKQGKVLFDGKRMSGELFSLTYGALVADMIKDYDDVNQVNTQLDKMGWNMGTRLADDFLSKRTNVSRCTDCKQMAETLARDVIPMYLGVSASVSNWSSGDKEFSLILDNNPLMELVEVPQSLSALNYSQLLAGAIRGGLEAVHIKVFSSVTENASNTEIRIKFDCLLKDNLPAGEDD</sequence>
<dbReference type="InterPro" id="IPR024096">
    <property type="entry name" value="NO_sig/Golgi_transp_ligand-bd"/>
</dbReference>
<dbReference type="GO" id="GO:0030008">
    <property type="term" value="C:TRAPP complex"/>
    <property type="evidence" value="ECO:0007669"/>
    <property type="project" value="InterPro"/>
</dbReference>
<dbReference type="Gene3D" id="1.10.10.440">
    <property type="entry name" value="FF domain"/>
    <property type="match status" value="4"/>
</dbReference>
<keyword evidence="5" id="KW-0677">Repeat</keyword>
<evidence type="ECO:0000313" key="14">
    <source>
        <dbReference type="EnsemblMetazoa" id="PPA20205.1"/>
    </source>
</evidence>
<dbReference type="GO" id="GO:0048193">
    <property type="term" value="P:Golgi vesicle transport"/>
    <property type="evidence" value="ECO:0007669"/>
    <property type="project" value="InterPro"/>
</dbReference>
<dbReference type="PANTHER" id="PTHR11864">
    <property type="entry name" value="PRE-MRNA-PROCESSING PROTEIN PRP40"/>
    <property type="match status" value="1"/>
</dbReference>
<keyword evidence="8" id="KW-0333">Golgi apparatus</keyword>
<comment type="subunit">
    <text evidence="10">Homodimer. Part of the multisubunit TRAPP (transport protein particle) complex.</text>
</comment>
<dbReference type="Pfam" id="PF00397">
    <property type="entry name" value="WW"/>
    <property type="match status" value="2"/>
</dbReference>
<feature type="coiled-coil region" evidence="12">
    <location>
        <begin position="753"/>
        <end position="780"/>
    </location>
</feature>
<feature type="compositionally biased region" description="Acidic residues" evidence="13">
    <location>
        <begin position="58"/>
        <end position="71"/>
    </location>
</feature>
<dbReference type="PROSITE" id="PS50020">
    <property type="entry name" value="WW_DOMAIN_2"/>
    <property type="match status" value="2"/>
</dbReference>
<reference evidence="15" key="1">
    <citation type="journal article" date="2008" name="Nat. Genet.">
        <title>The Pristionchus pacificus genome provides a unique perspective on nematode lifestyle and parasitism.</title>
        <authorList>
            <person name="Dieterich C."/>
            <person name="Clifton S.W."/>
            <person name="Schuster L.N."/>
            <person name="Chinwalla A."/>
            <person name="Delehaunty K."/>
            <person name="Dinkelacker I."/>
            <person name="Fulton L."/>
            <person name="Fulton R."/>
            <person name="Godfrey J."/>
            <person name="Minx P."/>
            <person name="Mitreva M."/>
            <person name="Roeseler W."/>
            <person name="Tian H."/>
            <person name="Witte H."/>
            <person name="Yang S.P."/>
            <person name="Wilson R.K."/>
            <person name="Sommer R.J."/>
        </authorList>
    </citation>
    <scope>NUCLEOTIDE SEQUENCE [LARGE SCALE GENOMIC DNA]</scope>
    <source>
        <strain evidence="15">PS312</strain>
    </source>
</reference>
<evidence type="ECO:0000256" key="4">
    <source>
        <dbReference type="ARBA" id="ARBA00022448"/>
    </source>
</evidence>
<dbReference type="FunFam" id="1.10.10.440:FF:000003">
    <property type="entry name" value="Pre-mRNA processing factor 40 homolog A"/>
    <property type="match status" value="1"/>
</dbReference>
<dbReference type="Gene3D" id="2.20.70.10">
    <property type="match status" value="2"/>
</dbReference>
<dbReference type="PROSITE" id="PS51676">
    <property type="entry name" value="FF"/>
    <property type="match status" value="2"/>
</dbReference>
<feature type="compositionally biased region" description="Polar residues" evidence="13">
    <location>
        <begin position="27"/>
        <end position="37"/>
    </location>
</feature>
<dbReference type="SMART" id="SM00456">
    <property type="entry name" value="WW"/>
    <property type="match status" value="2"/>
</dbReference>
<dbReference type="FunFam" id="1.10.10.440:FF:000002">
    <property type="entry name" value="pre-mRNA-processing factor 40 homolog A isoform X1"/>
    <property type="match status" value="1"/>
</dbReference>
<keyword evidence="6" id="KW-0256">Endoplasmic reticulum</keyword>
<gene>
    <name evidence="14" type="primary">WBGene00109759</name>
</gene>
<dbReference type="Pfam" id="PF01846">
    <property type="entry name" value="FF"/>
    <property type="match status" value="2"/>
</dbReference>
<feature type="region of interest" description="Disordered" evidence="13">
    <location>
        <begin position="240"/>
        <end position="267"/>
    </location>
</feature>
<dbReference type="SUPFAM" id="SSF51045">
    <property type="entry name" value="WW domain"/>
    <property type="match status" value="2"/>
</dbReference>
<evidence type="ECO:0000256" key="6">
    <source>
        <dbReference type="ARBA" id="ARBA00022824"/>
    </source>
</evidence>
<protein>
    <recommendedName>
        <fullName evidence="11">Trafficking protein particle complex subunit 3 homolog</fullName>
    </recommendedName>
</protein>
<dbReference type="AlphaFoldDB" id="A0A2A6BPZ7"/>
<dbReference type="Pfam" id="PF25432">
    <property type="entry name" value="FF_PRPF40A"/>
    <property type="match status" value="1"/>
</dbReference>
<evidence type="ECO:0000256" key="10">
    <source>
        <dbReference type="ARBA" id="ARBA00064613"/>
    </source>
</evidence>
<dbReference type="PANTHER" id="PTHR11864:SF0">
    <property type="entry name" value="PRP40 PRE-MRNA PROCESSING FACTOR 40 HOMOLOG A (YEAST)"/>
    <property type="match status" value="1"/>
</dbReference>
<dbReference type="GO" id="GO:0000398">
    <property type="term" value="P:mRNA splicing, via spliceosome"/>
    <property type="evidence" value="ECO:0000318"/>
    <property type="project" value="GO_Central"/>
</dbReference>
<evidence type="ECO:0000256" key="7">
    <source>
        <dbReference type="ARBA" id="ARBA00022892"/>
    </source>
</evidence>
<feature type="region of interest" description="Disordered" evidence="13">
    <location>
        <begin position="514"/>
        <end position="535"/>
    </location>
</feature>
<feature type="compositionally biased region" description="Polar residues" evidence="13">
    <location>
        <begin position="558"/>
        <end position="569"/>
    </location>
</feature>
<dbReference type="Gene3D" id="3.30.1380.20">
    <property type="entry name" value="Trafficking protein particle complex subunit 3"/>
    <property type="match status" value="1"/>
</dbReference>
<evidence type="ECO:0000256" key="2">
    <source>
        <dbReference type="ARBA" id="ARBA00004240"/>
    </source>
</evidence>
<evidence type="ECO:0000256" key="3">
    <source>
        <dbReference type="ARBA" id="ARBA00006218"/>
    </source>
</evidence>
<dbReference type="EnsemblMetazoa" id="PPA20205.1">
    <property type="protein sequence ID" value="PPA20205.1"/>
    <property type="gene ID" value="WBGene00109759"/>
</dbReference>
<dbReference type="SMART" id="SM00441">
    <property type="entry name" value="FF"/>
    <property type="match status" value="5"/>
</dbReference>